<evidence type="ECO:0000256" key="2">
    <source>
        <dbReference type="ARBA" id="ARBA00022801"/>
    </source>
</evidence>
<reference evidence="6 7" key="1">
    <citation type="submission" date="2017-06" db="EMBL/GenBank/DDBJ databases">
        <title>Complete genome sequence of Paenibacillus donghaensis KCTC 13049T isolated from East Sea sediment, South Korea.</title>
        <authorList>
            <person name="Jung B.K."/>
            <person name="Hong S.-J."/>
            <person name="Shin J.-H."/>
        </authorList>
    </citation>
    <scope>NUCLEOTIDE SEQUENCE [LARGE SCALE GENOMIC DNA]</scope>
    <source>
        <strain evidence="6 7">KCTC 13049</strain>
    </source>
</reference>
<keyword evidence="1" id="KW-0479">Metal-binding</keyword>
<keyword evidence="4" id="KW-0812">Transmembrane</keyword>
<feature type="transmembrane region" description="Helical" evidence="4">
    <location>
        <begin position="145"/>
        <end position="162"/>
    </location>
</feature>
<dbReference type="InterPro" id="IPR002509">
    <property type="entry name" value="NODB_dom"/>
</dbReference>
<dbReference type="KEGG" id="pdh:B9T62_30485"/>
<organism evidence="6 7">
    <name type="scientific">Paenibacillus donghaensis</name>
    <dbReference type="NCBI Taxonomy" id="414771"/>
    <lineage>
        <taxon>Bacteria</taxon>
        <taxon>Bacillati</taxon>
        <taxon>Bacillota</taxon>
        <taxon>Bacilli</taxon>
        <taxon>Bacillales</taxon>
        <taxon>Paenibacillaceae</taxon>
        <taxon>Paenibacillus</taxon>
    </lineage>
</organism>
<dbReference type="SUPFAM" id="SSF88713">
    <property type="entry name" value="Glycoside hydrolase/deacetylase"/>
    <property type="match status" value="1"/>
</dbReference>
<feature type="region of interest" description="Disordered" evidence="3">
    <location>
        <begin position="112"/>
        <end position="135"/>
    </location>
</feature>
<evidence type="ECO:0000313" key="7">
    <source>
        <dbReference type="Proteomes" id="UP000249890"/>
    </source>
</evidence>
<dbReference type="OrthoDB" id="9812065at2"/>
<dbReference type="AlphaFoldDB" id="A0A2Z2KF17"/>
<keyword evidence="7" id="KW-1185">Reference proteome</keyword>
<evidence type="ECO:0000313" key="6">
    <source>
        <dbReference type="EMBL" id="ASA24704.1"/>
    </source>
</evidence>
<dbReference type="EMBL" id="CP021780">
    <property type="protein sequence ID" value="ASA24704.1"/>
    <property type="molecule type" value="Genomic_DNA"/>
</dbReference>
<gene>
    <name evidence="6" type="ORF">B9T62_30485</name>
</gene>
<evidence type="ECO:0000256" key="4">
    <source>
        <dbReference type="SAM" id="Phobius"/>
    </source>
</evidence>
<dbReference type="GO" id="GO:0005975">
    <property type="term" value="P:carbohydrate metabolic process"/>
    <property type="evidence" value="ECO:0007669"/>
    <property type="project" value="InterPro"/>
</dbReference>
<dbReference type="Gene3D" id="3.20.20.370">
    <property type="entry name" value="Glycoside hydrolase/deacetylase"/>
    <property type="match status" value="1"/>
</dbReference>
<keyword evidence="2" id="KW-0378">Hydrolase</keyword>
<proteinExistence type="predicted"/>
<dbReference type="InterPro" id="IPR011330">
    <property type="entry name" value="Glyco_hydro/deAcase_b/a-brl"/>
</dbReference>
<dbReference type="RefSeq" id="WP_087918673.1">
    <property type="nucleotide sequence ID" value="NZ_CP021780.1"/>
</dbReference>
<evidence type="ECO:0000256" key="3">
    <source>
        <dbReference type="SAM" id="MobiDB-lite"/>
    </source>
</evidence>
<feature type="domain" description="NodB homology" evidence="5">
    <location>
        <begin position="250"/>
        <end position="425"/>
    </location>
</feature>
<evidence type="ECO:0000259" key="5">
    <source>
        <dbReference type="PROSITE" id="PS51677"/>
    </source>
</evidence>
<sequence length="428" mass="48841">MSVHPANAARMIELLSLEQRQDVYRMEVGLTHSSGFARKMLIIDEYTYMQLNQLGPFEGRRVRLSPYPKWDPFRRTFFSSLIKMNKTFSETLYFACSSDYASQLVGFWPEEELPSDSEPTSLTPEVPPPAPSPLNRRRSLRPARLVLLIGILFGCLIALFLLRMDGKLFRNSAEAYEDSVQAAEVSEFSVPAPYVPVIQAAEYQSSQMQAVPEDVQLRQQHPAEAQKEEDKLYEEIELEGDSYQYSLPQGYVALSFDDGPSKYTRQIVDILQEHGVAANFLFIGQNARRYPAEVRYADEHGMPVGNHSWDHSDMTRNSSQENRENLERATRELEQNMLSAVTVFRPPYGAVNDELAAEVGRQQMKLLLWNRDPEDWKAGNAEQVLRYFQMTDPSGGMYLLHEKAVTVKALPDIITHLKAKGLKFAIFK</sequence>
<dbReference type="PROSITE" id="PS51677">
    <property type="entry name" value="NODB"/>
    <property type="match status" value="1"/>
</dbReference>
<dbReference type="GO" id="GO:0016020">
    <property type="term" value="C:membrane"/>
    <property type="evidence" value="ECO:0007669"/>
    <property type="project" value="TreeGrafter"/>
</dbReference>
<dbReference type="PANTHER" id="PTHR10587:SF133">
    <property type="entry name" value="CHITIN DEACETYLASE 1-RELATED"/>
    <property type="match status" value="1"/>
</dbReference>
<protein>
    <recommendedName>
        <fullName evidence="5">NodB homology domain-containing protein</fullName>
    </recommendedName>
</protein>
<name>A0A2Z2KF17_9BACL</name>
<dbReference type="CDD" id="cd10917">
    <property type="entry name" value="CE4_NodB_like_6s_7s"/>
    <property type="match status" value="1"/>
</dbReference>
<dbReference type="PANTHER" id="PTHR10587">
    <property type="entry name" value="GLYCOSYL TRANSFERASE-RELATED"/>
    <property type="match status" value="1"/>
</dbReference>
<evidence type="ECO:0000256" key="1">
    <source>
        <dbReference type="ARBA" id="ARBA00022723"/>
    </source>
</evidence>
<dbReference type="GO" id="GO:0046872">
    <property type="term" value="F:metal ion binding"/>
    <property type="evidence" value="ECO:0007669"/>
    <property type="project" value="UniProtKB-KW"/>
</dbReference>
<accession>A0A2Z2KF17</accession>
<keyword evidence="4" id="KW-1133">Transmembrane helix</keyword>
<dbReference type="GO" id="GO:0016810">
    <property type="term" value="F:hydrolase activity, acting on carbon-nitrogen (but not peptide) bonds"/>
    <property type="evidence" value="ECO:0007669"/>
    <property type="project" value="InterPro"/>
</dbReference>
<keyword evidence="4" id="KW-0472">Membrane</keyword>
<dbReference type="Pfam" id="PF01522">
    <property type="entry name" value="Polysacc_deac_1"/>
    <property type="match status" value="1"/>
</dbReference>
<dbReference type="Proteomes" id="UP000249890">
    <property type="component" value="Chromosome"/>
</dbReference>
<dbReference type="InterPro" id="IPR050248">
    <property type="entry name" value="Polysacc_deacetylase_ArnD"/>
</dbReference>